<sequence length="115" mass="13136">MNIESLRKYCLSLKGATEGLPFGENALVFKVGGKMFALTNLEGPLWVNLKCDPEKAIELREEFPQVTPGYHMNKQHWNTVSVDDTIPDKLIQEWIDESYSLVVSSLPRKVRNELE</sequence>
<dbReference type="InterPro" id="IPR007351">
    <property type="entry name" value="YjbR"/>
</dbReference>
<proteinExistence type="predicted"/>
<reference evidence="1 4" key="2">
    <citation type="submission" date="2019-10" db="EMBL/GenBank/DDBJ databases">
        <title>Prolixibacter strains distinguished by the presence of nitrate reductase genes were adept at nitrate-dependent anaerobic corrosion of metallic iron and carbon steel.</title>
        <authorList>
            <person name="Iino T."/>
            <person name="Shono N."/>
            <person name="Ito K."/>
            <person name="Nakamura R."/>
            <person name="Sueoka K."/>
            <person name="Harayama S."/>
            <person name="Ohkuma M."/>
        </authorList>
    </citation>
    <scope>NUCLEOTIDE SEQUENCE [LARGE SCALE GENOMIC DNA]</scope>
    <source>
        <strain evidence="1 4">MIC1-1</strain>
    </source>
</reference>
<dbReference type="InterPro" id="IPR058532">
    <property type="entry name" value="YjbR/MT2646/Rv2570-like"/>
</dbReference>
<dbReference type="Pfam" id="PF04237">
    <property type="entry name" value="YjbR"/>
    <property type="match status" value="1"/>
</dbReference>
<dbReference type="Proteomes" id="UP000396862">
    <property type="component" value="Unassembled WGS sequence"/>
</dbReference>
<keyword evidence="4" id="KW-1185">Reference proteome</keyword>
<dbReference type="PANTHER" id="PTHR35145">
    <property type="entry name" value="CYTOPLASMIC PROTEIN-RELATED"/>
    <property type="match status" value="1"/>
</dbReference>
<dbReference type="RefSeq" id="WP_106541162.1">
    <property type="nucleotide sequence ID" value="NZ_BLAU01000001.1"/>
</dbReference>
<organism evidence="2 3">
    <name type="scientific">Prolixibacter denitrificans</name>
    <dbReference type="NCBI Taxonomy" id="1541063"/>
    <lineage>
        <taxon>Bacteria</taxon>
        <taxon>Pseudomonadati</taxon>
        <taxon>Bacteroidota</taxon>
        <taxon>Bacteroidia</taxon>
        <taxon>Marinilabiliales</taxon>
        <taxon>Prolixibacteraceae</taxon>
        <taxon>Prolixibacter</taxon>
    </lineage>
</organism>
<dbReference type="SUPFAM" id="SSF142906">
    <property type="entry name" value="YjbR-like"/>
    <property type="match status" value="1"/>
</dbReference>
<keyword evidence="2" id="KW-0238">DNA-binding</keyword>
<dbReference type="OrthoDB" id="9789813at2"/>
<dbReference type="PANTHER" id="PTHR35145:SF1">
    <property type="entry name" value="CYTOPLASMIC PROTEIN"/>
    <property type="match status" value="1"/>
</dbReference>
<dbReference type="EMBL" id="PYGC01000002">
    <property type="protein sequence ID" value="PSK84574.1"/>
    <property type="molecule type" value="Genomic_DNA"/>
</dbReference>
<reference evidence="2 3" key="1">
    <citation type="submission" date="2018-03" db="EMBL/GenBank/DDBJ databases">
        <title>Genomic Encyclopedia of Archaeal and Bacterial Type Strains, Phase II (KMG-II): from individual species to whole genera.</title>
        <authorList>
            <person name="Goeker M."/>
        </authorList>
    </citation>
    <scope>NUCLEOTIDE SEQUENCE [LARGE SCALE GENOMIC DNA]</scope>
    <source>
        <strain evidence="2 3">DSM 27267</strain>
    </source>
</reference>
<comment type="caution">
    <text evidence="2">The sequence shown here is derived from an EMBL/GenBank/DDBJ whole genome shotgun (WGS) entry which is preliminary data.</text>
</comment>
<evidence type="ECO:0000313" key="2">
    <source>
        <dbReference type="EMBL" id="PSK84574.1"/>
    </source>
</evidence>
<evidence type="ECO:0000313" key="1">
    <source>
        <dbReference type="EMBL" id="GET20742.1"/>
    </source>
</evidence>
<dbReference type="EMBL" id="BLAU01000001">
    <property type="protein sequence ID" value="GET20742.1"/>
    <property type="molecule type" value="Genomic_DNA"/>
</dbReference>
<dbReference type="Proteomes" id="UP000240621">
    <property type="component" value="Unassembled WGS sequence"/>
</dbReference>
<dbReference type="GO" id="GO:0003677">
    <property type="term" value="F:DNA binding"/>
    <property type="evidence" value="ECO:0007669"/>
    <property type="project" value="UniProtKB-KW"/>
</dbReference>
<accession>A0A2P8CHX0</accession>
<dbReference type="InterPro" id="IPR038056">
    <property type="entry name" value="YjbR-like_sf"/>
</dbReference>
<evidence type="ECO:0000313" key="4">
    <source>
        <dbReference type="Proteomes" id="UP000396862"/>
    </source>
</evidence>
<dbReference type="Gene3D" id="3.90.1150.30">
    <property type="match status" value="1"/>
</dbReference>
<dbReference type="AlphaFoldDB" id="A0A2P8CHX0"/>
<evidence type="ECO:0000313" key="3">
    <source>
        <dbReference type="Proteomes" id="UP000240621"/>
    </source>
</evidence>
<name>A0A2P8CHX0_9BACT</name>
<gene>
    <name evidence="2" type="ORF">CLV93_102363</name>
    <name evidence="1" type="ORF">JCM18694_09880</name>
</gene>
<protein>
    <submittedName>
        <fullName evidence="2">Putative DNA-binding protein (MmcQ/YjbR family)</fullName>
    </submittedName>
</protein>